<proteinExistence type="predicted"/>
<accession>A0A1Y4IL26</accession>
<name>A0A1Y4IL26_PARDI</name>
<organism evidence="1 2">
    <name type="scientific">Parabacteroides distasonis</name>
    <dbReference type="NCBI Taxonomy" id="823"/>
    <lineage>
        <taxon>Bacteria</taxon>
        <taxon>Pseudomonadati</taxon>
        <taxon>Bacteroidota</taxon>
        <taxon>Bacteroidia</taxon>
        <taxon>Bacteroidales</taxon>
        <taxon>Tannerellaceae</taxon>
        <taxon>Parabacteroides</taxon>
    </lineage>
</organism>
<reference evidence="2" key="1">
    <citation type="submission" date="2017-04" db="EMBL/GenBank/DDBJ databases">
        <title>Function of individual gut microbiota members based on whole genome sequencing of pure cultures obtained from chicken caecum.</title>
        <authorList>
            <person name="Medvecky M."/>
            <person name="Cejkova D."/>
            <person name="Polansky O."/>
            <person name="Karasova D."/>
            <person name="Kubasova T."/>
            <person name="Cizek A."/>
            <person name="Rychlik I."/>
        </authorList>
    </citation>
    <scope>NUCLEOTIDE SEQUENCE [LARGE SCALE GENOMIC DNA]</scope>
    <source>
        <strain evidence="2">An199</strain>
    </source>
</reference>
<comment type="caution">
    <text evidence="1">The sequence shown here is derived from an EMBL/GenBank/DDBJ whole genome shotgun (WGS) entry which is preliminary data.</text>
</comment>
<evidence type="ECO:0000313" key="1">
    <source>
        <dbReference type="EMBL" id="OUP19670.1"/>
    </source>
</evidence>
<sequence>MNIQPLCSRIRLETCDFERRKRMWQTGLAQAMYKPPVTNSIPRIIEMRLLEPITREFCRKTGQNIHYRRLVPDTRFHLLCQSKPFALISLPNPSTGRVFIQYLNESARRASPLRELRNTDEISSFLQERFPK</sequence>
<dbReference type="EMBL" id="NFJX01000006">
    <property type="protein sequence ID" value="OUP19670.1"/>
    <property type="molecule type" value="Genomic_DNA"/>
</dbReference>
<dbReference type="AlphaFoldDB" id="A0A1Y4IL26"/>
<dbReference type="RefSeq" id="WP_087339138.1">
    <property type="nucleotide sequence ID" value="NZ_CP103256.1"/>
</dbReference>
<dbReference type="Proteomes" id="UP000195950">
    <property type="component" value="Unassembled WGS sequence"/>
</dbReference>
<gene>
    <name evidence="1" type="ORF">B5F32_09140</name>
</gene>
<protein>
    <submittedName>
        <fullName evidence="1">Uncharacterized protein</fullName>
    </submittedName>
</protein>
<evidence type="ECO:0000313" key="2">
    <source>
        <dbReference type="Proteomes" id="UP000195950"/>
    </source>
</evidence>